<dbReference type="InterPro" id="IPR009003">
    <property type="entry name" value="Peptidase_S1_PA"/>
</dbReference>
<organism evidence="2 3">
    <name type="scientific">Actinokineospora globicatena</name>
    <dbReference type="NCBI Taxonomy" id="103729"/>
    <lineage>
        <taxon>Bacteria</taxon>
        <taxon>Bacillati</taxon>
        <taxon>Actinomycetota</taxon>
        <taxon>Actinomycetes</taxon>
        <taxon>Pseudonocardiales</taxon>
        <taxon>Pseudonocardiaceae</taxon>
        <taxon>Actinokineospora</taxon>
    </lineage>
</organism>
<proteinExistence type="predicted"/>
<gene>
    <name evidence="2" type="ORF">Aglo03_08780</name>
</gene>
<evidence type="ECO:0000256" key="1">
    <source>
        <dbReference type="SAM" id="SignalP"/>
    </source>
</evidence>
<keyword evidence="3" id="KW-1185">Reference proteome</keyword>
<keyword evidence="1" id="KW-0732">Signal</keyword>
<accession>A0A9W6V654</accession>
<name>A0A9W6V654_9PSEU</name>
<dbReference type="Proteomes" id="UP001165042">
    <property type="component" value="Unassembled WGS sequence"/>
</dbReference>
<dbReference type="EMBL" id="BSSD01000001">
    <property type="protein sequence ID" value="GLW90062.1"/>
    <property type="molecule type" value="Genomic_DNA"/>
</dbReference>
<dbReference type="AlphaFoldDB" id="A0A9W6V654"/>
<evidence type="ECO:0000313" key="2">
    <source>
        <dbReference type="EMBL" id="GLW90062.1"/>
    </source>
</evidence>
<protein>
    <recommendedName>
        <fullName evidence="4">Fibronectin type-III domain-containing protein</fullName>
    </recommendedName>
</protein>
<sequence>MALVSALCVGSLLAPVGPAGAVGNGVDPTVVVVREPVGGQPVSDWKLAGRASASGVQVAPQWVLTTRHAPGQVGGTFTNAYGTAKIDSVTSCAGTSCDLSLSHLAVALPAPAYPNLLDNGLPRGDSQLAGSVLAVGMGGGKLTAAWTTPSGGPTLSTMVNTPVAISGDSGGPVFYHRPGDTTGHLFGLMTYGSAGVLGGVPQFSADAKAFVTGVAGSAVRWTTFDQLGPRPTVPTAITDFTATATQTTVRMTWNPVPTATAYTAALINPSDPADRKLLRTNGTTATFTVVAGVRWAAFVLPENANGQAFVPAGMDSDGTTITYRYPRYVAAGPPPSPVRDVVVSSTQNGFRVNWVRGPGAVEDVNDTEIRLCPSSDIQCVTTVFRVSTQAAGLDFTVPGITYADRFTMALTDRNPSGSARQVAVPVTYLPQLPPAAIRSVSAKLTDTKITFSYDQRGDDPGSLVPLGLYRHHATPDVYRVTFVDLQGRKRTLPTVEPATQQTFDVVLATARLTPGRYDFTFTPYSWNWGEGKPTTLSVPVGTPGDYTVAAELPPTPVITSAFPLTWTQPAPTAGQAAVDSYILVESVSGQAYELPADARTFDVVSTHLQQSQQWSVIAANISRGQSLPTTAPYIDVPGD</sequence>
<comment type="caution">
    <text evidence="2">The sequence shown here is derived from an EMBL/GenBank/DDBJ whole genome shotgun (WGS) entry which is preliminary data.</text>
</comment>
<evidence type="ECO:0008006" key="4">
    <source>
        <dbReference type="Google" id="ProtNLM"/>
    </source>
</evidence>
<dbReference type="SUPFAM" id="SSF50494">
    <property type="entry name" value="Trypsin-like serine proteases"/>
    <property type="match status" value="1"/>
</dbReference>
<feature type="signal peptide" evidence="1">
    <location>
        <begin position="1"/>
        <end position="21"/>
    </location>
</feature>
<feature type="chain" id="PRO_5040821220" description="Fibronectin type-III domain-containing protein" evidence="1">
    <location>
        <begin position="22"/>
        <end position="639"/>
    </location>
</feature>
<evidence type="ECO:0000313" key="3">
    <source>
        <dbReference type="Proteomes" id="UP001165042"/>
    </source>
</evidence>
<reference evidence="2" key="1">
    <citation type="submission" date="2023-02" db="EMBL/GenBank/DDBJ databases">
        <title>Actinokineospora globicatena NBRC 15670.</title>
        <authorList>
            <person name="Ichikawa N."/>
            <person name="Sato H."/>
            <person name="Tonouchi N."/>
        </authorList>
    </citation>
    <scope>NUCLEOTIDE SEQUENCE</scope>
    <source>
        <strain evidence="2">NBRC 15670</strain>
    </source>
</reference>